<comment type="subcellular location">
    <subcellularLocation>
        <location evidence="1">Cell membrane</location>
        <topology evidence="1">Multi-pass membrane protein</topology>
    </subcellularLocation>
</comment>
<keyword evidence="3" id="KW-0813">Transport</keyword>
<keyword evidence="8" id="KW-0625">Polysaccharide transport</keyword>
<feature type="domain" description="ABC-2 type transporter transmembrane" evidence="11">
    <location>
        <begin position="2"/>
        <end position="208"/>
    </location>
</feature>
<dbReference type="InterPro" id="IPR013525">
    <property type="entry name" value="ABC2_TM"/>
</dbReference>
<evidence type="ECO:0000256" key="1">
    <source>
        <dbReference type="ARBA" id="ARBA00004651"/>
    </source>
</evidence>
<dbReference type="Pfam" id="PF01061">
    <property type="entry name" value="ABC2_membrane"/>
    <property type="match status" value="1"/>
</dbReference>
<evidence type="ECO:0000256" key="8">
    <source>
        <dbReference type="ARBA" id="ARBA00023047"/>
    </source>
</evidence>
<accession>A0ABQ3LL19</accession>
<keyword evidence="6 10" id="KW-0812">Transmembrane</keyword>
<evidence type="ECO:0000256" key="7">
    <source>
        <dbReference type="ARBA" id="ARBA00022989"/>
    </source>
</evidence>
<evidence type="ECO:0000259" key="11">
    <source>
        <dbReference type="Pfam" id="PF01061"/>
    </source>
</evidence>
<reference evidence="13" key="1">
    <citation type="journal article" date="2019" name="Int. J. Syst. Evol. Microbiol.">
        <title>The Global Catalogue of Microorganisms (GCM) 10K type strain sequencing project: providing services to taxonomists for standard genome sequencing and annotation.</title>
        <authorList>
            <consortium name="The Broad Institute Genomics Platform"/>
            <consortium name="The Broad Institute Genome Sequencing Center for Infectious Disease"/>
            <person name="Wu L."/>
            <person name="Ma J."/>
        </authorList>
    </citation>
    <scope>NUCLEOTIDE SEQUENCE [LARGE SCALE GENOMIC DNA]</scope>
    <source>
        <strain evidence="13">CGMCC 1.8957</strain>
    </source>
</reference>
<evidence type="ECO:0000313" key="12">
    <source>
        <dbReference type="EMBL" id="GHH19434.1"/>
    </source>
</evidence>
<dbReference type="InterPro" id="IPR000412">
    <property type="entry name" value="ABC_2_transport"/>
</dbReference>
<organism evidence="12 13">
    <name type="scientific">Sphingomonas glacialis</name>
    <dbReference type="NCBI Taxonomy" id="658225"/>
    <lineage>
        <taxon>Bacteria</taxon>
        <taxon>Pseudomonadati</taxon>
        <taxon>Pseudomonadota</taxon>
        <taxon>Alphaproteobacteria</taxon>
        <taxon>Sphingomonadales</taxon>
        <taxon>Sphingomonadaceae</taxon>
        <taxon>Sphingomonas</taxon>
    </lineage>
</organism>
<evidence type="ECO:0000256" key="9">
    <source>
        <dbReference type="ARBA" id="ARBA00023136"/>
    </source>
</evidence>
<evidence type="ECO:0000256" key="6">
    <source>
        <dbReference type="ARBA" id="ARBA00022692"/>
    </source>
</evidence>
<feature type="transmembrane region" description="Helical" evidence="10">
    <location>
        <begin position="162"/>
        <end position="185"/>
    </location>
</feature>
<evidence type="ECO:0000256" key="2">
    <source>
        <dbReference type="ARBA" id="ARBA00007783"/>
    </source>
</evidence>
<proteinExistence type="inferred from homology"/>
<feature type="transmembrane region" description="Helical" evidence="10">
    <location>
        <begin position="47"/>
        <end position="65"/>
    </location>
</feature>
<feature type="transmembrane region" description="Helical" evidence="10">
    <location>
        <begin position="20"/>
        <end position="41"/>
    </location>
</feature>
<evidence type="ECO:0000256" key="4">
    <source>
        <dbReference type="ARBA" id="ARBA00022475"/>
    </source>
</evidence>
<evidence type="ECO:0000256" key="10">
    <source>
        <dbReference type="SAM" id="Phobius"/>
    </source>
</evidence>
<feature type="transmembrane region" description="Helical" evidence="10">
    <location>
        <begin position="98"/>
        <end position="122"/>
    </location>
</feature>
<protein>
    <submittedName>
        <fullName evidence="12">Transport permease protein</fullName>
    </submittedName>
</protein>
<feature type="transmembrane region" description="Helical" evidence="10">
    <location>
        <begin position="218"/>
        <end position="236"/>
    </location>
</feature>
<dbReference type="EMBL" id="BNAQ01000003">
    <property type="protein sequence ID" value="GHH19434.1"/>
    <property type="molecule type" value="Genomic_DNA"/>
</dbReference>
<dbReference type="PANTHER" id="PTHR30413">
    <property type="entry name" value="INNER MEMBRANE TRANSPORT PERMEASE"/>
    <property type="match status" value="1"/>
</dbReference>
<comment type="caution">
    <text evidence="12">The sequence shown here is derived from an EMBL/GenBank/DDBJ whole genome shotgun (WGS) entry which is preliminary data.</text>
</comment>
<comment type="similarity">
    <text evidence="2">Belongs to the ABC-2 integral membrane protein family.</text>
</comment>
<dbReference type="Proteomes" id="UP000652430">
    <property type="component" value="Unassembled WGS sequence"/>
</dbReference>
<keyword evidence="7 10" id="KW-1133">Transmembrane helix</keyword>
<dbReference type="PRINTS" id="PR00164">
    <property type="entry name" value="ABC2TRNSPORT"/>
</dbReference>
<name>A0ABQ3LL19_9SPHN</name>
<sequence>MWALLLREMLTRYGRHNIGFLWLFVEPMLFTLGVTALWTLTKSVHGVGLPIIAFALTGYSSVLLWRNMPARSIGAIKPNLSLMYHRQVKVLDVLFARLLLEAAGATISFVVLSVIFLSVGWLTPPEDVLQVIGGWLVLAWFGMSSALLLTAWSEQSELVEKLWHPASYLLFPLSGAAFLVDILPVEAQKIVLYLPMVHCTEFIRDGFFGSKFHAHYNMPYAIIVCAVFTLLALAQLRKVSREVIPE</sequence>
<keyword evidence="4" id="KW-1003">Cell membrane</keyword>
<keyword evidence="9 10" id="KW-0472">Membrane</keyword>
<evidence type="ECO:0000256" key="3">
    <source>
        <dbReference type="ARBA" id="ARBA00022448"/>
    </source>
</evidence>
<gene>
    <name evidence="12" type="ORF">GCM10008023_26560</name>
</gene>
<feature type="transmembrane region" description="Helical" evidence="10">
    <location>
        <begin position="128"/>
        <end position="150"/>
    </location>
</feature>
<keyword evidence="13" id="KW-1185">Reference proteome</keyword>
<dbReference type="PANTHER" id="PTHR30413:SF10">
    <property type="entry name" value="CAPSULE POLYSACCHARIDE EXPORT INNER-MEMBRANE PROTEIN CTRC"/>
    <property type="match status" value="1"/>
</dbReference>
<keyword evidence="5" id="KW-0762">Sugar transport</keyword>
<evidence type="ECO:0000313" key="13">
    <source>
        <dbReference type="Proteomes" id="UP000652430"/>
    </source>
</evidence>
<evidence type="ECO:0000256" key="5">
    <source>
        <dbReference type="ARBA" id="ARBA00022597"/>
    </source>
</evidence>